<sequence length="329" mass="39610">MHRVQSWTSRFLSYAGWAQLIKSVLFSIQVFWSQVFIIPKKVIKCIETICRTFLWTGCVDTSKKALIVWEQVCRPRTTRGLNILDAQTWNKTAIRKLLWNMCVKKDRLWVKWVHQYYGKQGTVWGVEAPQASWMVRKILQMHQELETIGWNEMHIKQMDMFSIKKLHKDLRGEYQKVEWRRLICNNVACPKWNFILYLALQKRLLTRDRLVAWGYVEVVQCVLYEAEDESHNHLFFQCMFTAQVWQKILHWLNIQREARRWDEEVLWANTHCKGKQARAKVYRMAVAVSIYVMWQERNQHIFKQIIRTPGMLVRKIVQEVHLQGRKWAS</sequence>
<accession>A0ABD2TD35</accession>
<dbReference type="EMBL" id="JBJKTR010000011">
    <property type="protein sequence ID" value="KAL3354205.1"/>
    <property type="molecule type" value="Genomic_DNA"/>
</dbReference>
<feature type="domain" description="Reverse transcriptase zinc-binding" evidence="1">
    <location>
        <begin position="161"/>
        <end position="245"/>
    </location>
</feature>
<gene>
    <name evidence="2" type="ORF">AABB24_018717</name>
</gene>
<dbReference type="PANTHER" id="PTHR33116">
    <property type="entry name" value="REVERSE TRANSCRIPTASE ZINC-BINDING DOMAIN-CONTAINING PROTEIN-RELATED-RELATED"/>
    <property type="match status" value="1"/>
</dbReference>
<dbReference type="InterPro" id="IPR026960">
    <property type="entry name" value="RVT-Znf"/>
</dbReference>
<evidence type="ECO:0000259" key="1">
    <source>
        <dbReference type="Pfam" id="PF13966"/>
    </source>
</evidence>
<keyword evidence="3" id="KW-1185">Reference proteome</keyword>
<evidence type="ECO:0000313" key="3">
    <source>
        <dbReference type="Proteomes" id="UP001627284"/>
    </source>
</evidence>
<organism evidence="2 3">
    <name type="scientific">Solanum stoloniferum</name>
    <dbReference type="NCBI Taxonomy" id="62892"/>
    <lineage>
        <taxon>Eukaryota</taxon>
        <taxon>Viridiplantae</taxon>
        <taxon>Streptophyta</taxon>
        <taxon>Embryophyta</taxon>
        <taxon>Tracheophyta</taxon>
        <taxon>Spermatophyta</taxon>
        <taxon>Magnoliopsida</taxon>
        <taxon>eudicotyledons</taxon>
        <taxon>Gunneridae</taxon>
        <taxon>Pentapetalae</taxon>
        <taxon>asterids</taxon>
        <taxon>lamiids</taxon>
        <taxon>Solanales</taxon>
        <taxon>Solanaceae</taxon>
        <taxon>Solanoideae</taxon>
        <taxon>Solaneae</taxon>
        <taxon>Solanum</taxon>
    </lineage>
</organism>
<comment type="caution">
    <text evidence="2">The sequence shown here is derived from an EMBL/GenBank/DDBJ whole genome shotgun (WGS) entry which is preliminary data.</text>
</comment>
<reference evidence="2 3" key="1">
    <citation type="submission" date="2024-05" db="EMBL/GenBank/DDBJ databases">
        <title>De novo assembly of an allotetraploid wild potato.</title>
        <authorList>
            <person name="Hosaka A.J."/>
        </authorList>
    </citation>
    <scope>NUCLEOTIDE SEQUENCE [LARGE SCALE GENOMIC DNA]</scope>
    <source>
        <tissue evidence="2">Young leaves</tissue>
    </source>
</reference>
<dbReference type="PANTHER" id="PTHR33116:SF66">
    <property type="entry name" value="REVERSE TRANSCRIPTASE ZINC-BINDING DOMAIN-CONTAINING PROTEIN"/>
    <property type="match status" value="1"/>
</dbReference>
<evidence type="ECO:0000313" key="2">
    <source>
        <dbReference type="EMBL" id="KAL3354205.1"/>
    </source>
</evidence>
<dbReference type="AlphaFoldDB" id="A0ABD2TD35"/>
<proteinExistence type="predicted"/>
<dbReference type="Proteomes" id="UP001627284">
    <property type="component" value="Unassembled WGS sequence"/>
</dbReference>
<dbReference type="Pfam" id="PF13966">
    <property type="entry name" value="zf-RVT"/>
    <property type="match status" value="1"/>
</dbReference>
<protein>
    <recommendedName>
        <fullName evidence="1">Reverse transcriptase zinc-binding domain-containing protein</fullName>
    </recommendedName>
</protein>
<name>A0ABD2TD35_9SOLN</name>